<gene>
    <name evidence="2" type="ordered locus">AALP_Aa6g295900</name>
</gene>
<keyword evidence="3" id="KW-1185">Reference proteome</keyword>
<evidence type="ECO:0000256" key="1">
    <source>
        <dbReference type="SAM" id="MobiDB-lite"/>
    </source>
</evidence>
<feature type="compositionally biased region" description="Gly residues" evidence="1">
    <location>
        <begin position="52"/>
        <end position="63"/>
    </location>
</feature>
<organism evidence="2 3">
    <name type="scientific">Arabis alpina</name>
    <name type="common">Alpine rock-cress</name>
    <dbReference type="NCBI Taxonomy" id="50452"/>
    <lineage>
        <taxon>Eukaryota</taxon>
        <taxon>Viridiplantae</taxon>
        <taxon>Streptophyta</taxon>
        <taxon>Embryophyta</taxon>
        <taxon>Tracheophyta</taxon>
        <taxon>Spermatophyta</taxon>
        <taxon>Magnoliopsida</taxon>
        <taxon>eudicotyledons</taxon>
        <taxon>Gunneridae</taxon>
        <taxon>Pentapetalae</taxon>
        <taxon>rosids</taxon>
        <taxon>malvids</taxon>
        <taxon>Brassicales</taxon>
        <taxon>Brassicaceae</taxon>
        <taxon>Arabideae</taxon>
        <taxon>Arabis</taxon>
    </lineage>
</organism>
<feature type="compositionally biased region" description="Polar residues" evidence="1">
    <location>
        <begin position="145"/>
        <end position="166"/>
    </location>
</feature>
<dbReference type="AlphaFoldDB" id="A0A087GSK5"/>
<feature type="compositionally biased region" description="Basic and acidic residues" evidence="1">
    <location>
        <begin position="40"/>
        <end position="51"/>
    </location>
</feature>
<feature type="region of interest" description="Disordered" evidence="1">
    <location>
        <begin position="1"/>
        <end position="222"/>
    </location>
</feature>
<dbReference type="EMBL" id="CM002874">
    <property type="protein sequence ID" value="KFK32857.1"/>
    <property type="molecule type" value="Genomic_DNA"/>
</dbReference>
<evidence type="ECO:0000313" key="2">
    <source>
        <dbReference type="EMBL" id="KFK32857.1"/>
    </source>
</evidence>
<evidence type="ECO:0000313" key="3">
    <source>
        <dbReference type="Proteomes" id="UP000029120"/>
    </source>
</evidence>
<feature type="compositionally biased region" description="Low complexity" evidence="1">
    <location>
        <begin position="23"/>
        <end position="39"/>
    </location>
</feature>
<dbReference type="Proteomes" id="UP000029120">
    <property type="component" value="Chromosome 6"/>
</dbReference>
<accession>A0A087GSK5</accession>
<sequence length="255" mass="27133">MPPTVKNPIRKAPPREVTGGRGTVVARGRGTVVARGRGTVTRERGTVDRGRGTIGGSGKGGTSRIGPPGPASKRKVVIPEDVGGGLVSQRRSNLSAGGGGDNPPNKTHSENSVGQGLQQRTGLIGGGVSEVAGTSGTRAREARSSEQTVSGSMSRTSYPPQNSLNRQPLPLVNQFPPLEVPDEEMRNGDEEEDYNDSLELEDEEEDEVDAPNPVDAPNADDEDFDQLLDNLLRLPGREQLMRLCPHPIPPLQSIW</sequence>
<dbReference type="OMA" id="LMRLCPH"/>
<feature type="compositionally biased region" description="Polar residues" evidence="1">
    <location>
        <begin position="104"/>
        <end position="121"/>
    </location>
</feature>
<dbReference type="Gramene" id="KFK32857">
    <property type="protein sequence ID" value="KFK32857"/>
    <property type="gene ID" value="AALP_AA6G295900"/>
</dbReference>
<reference evidence="3" key="1">
    <citation type="journal article" date="2015" name="Nat. Plants">
        <title>Genome expansion of Arabis alpina linked with retrotransposition and reduced symmetric DNA methylation.</title>
        <authorList>
            <person name="Willing E.M."/>
            <person name="Rawat V."/>
            <person name="Mandakova T."/>
            <person name="Maumus F."/>
            <person name="James G.V."/>
            <person name="Nordstroem K.J."/>
            <person name="Becker C."/>
            <person name="Warthmann N."/>
            <person name="Chica C."/>
            <person name="Szarzynska B."/>
            <person name="Zytnicki M."/>
            <person name="Albani M.C."/>
            <person name="Kiefer C."/>
            <person name="Bergonzi S."/>
            <person name="Castaings L."/>
            <person name="Mateos J.L."/>
            <person name="Berns M.C."/>
            <person name="Bujdoso N."/>
            <person name="Piofczyk T."/>
            <person name="de Lorenzo L."/>
            <person name="Barrero-Sicilia C."/>
            <person name="Mateos I."/>
            <person name="Piednoel M."/>
            <person name="Hagmann J."/>
            <person name="Chen-Min-Tao R."/>
            <person name="Iglesias-Fernandez R."/>
            <person name="Schuster S.C."/>
            <person name="Alonso-Blanco C."/>
            <person name="Roudier F."/>
            <person name="Carbonero P."/>
            <person name="Paz-Ares J."/>
            <person name="Davis S.J."/>
            <person name="Pecinka A."/>
            <person name="Quesneville H."/>
            <person name="Colot V."/>
            <person name="Lysak M.A."/>
            <person name="Weigel D."/>
            <person name="Coupland G."/>
            <person name="Schneeberger K."/>
        </authorList>
    </citation>
    <scope>NUCLEOTIDE SEQUENCE [LARGE SCALE GENOMIC DNA]</scope>
    <source>
        <strain evidence="3">cv. Pajares</strain>
    </source>
</reference>
<name>A0A087GSK5_ARAAL</name>
<feature type="compositionally biased region" description="Acidic residues" evidence="1">
    <location>
        <begin position="189"/>
        <end position="209"/>
    </location>
</feature>
<protein>
    <submittedName>
        <fullName evidence="2">Uncharacterized protein</fullName>
    </submittedName>
</protein>
<proteinExistence type="predicted"/>